<evidence type="ECO:0000256" key="1">
    <source>
        <dbReference type="SAM" id="Phobius"/>
    </source>
</evidence>
<name>A0A6G1JUA5_9PLEO</name>
<organism evidence="2 3">
    <name type="scientific">Pleomassaria siparia CBS 279.74</name>
    <dbReference type="NCBI Taxonomy" id="1314801"/>
    <lineage>
        <taxon>Eukaryota</taxon>
        <taxon>Fungi</taxon>
        <taxon>Dikarya</taxon>
        <taxon>Ascomycota</taxon>
        <taxon>Pezizomycotina</taxon>
        <taxon>Dothideomycetes</taxon>
        <taxon>Pleosporomycetidae</taxon>
        <taxon>Pleosporales</taxon>
        <taxon>Pleomassariaceae</taxon>
        <taxon>Pleomassaria</taxon>
    </lineage>
</organism>
<keyword evidence="1" id="KW-0472">Membrane</keyword>
<evidence type="ECO:0000313" key="2">
    <source>
        <dbReference type="EMBL" id="KAF2704118.1"/>
    </source>
</evidence>
<dbReference type="EMBL" id="MU005783">
    <property type="protein sequence ID" value="KAF2704118.1"/>
    <property type="molecule type" value="Genomic_DNA"/>
</dbReference>
<keyword evidence="1" id="KW-0812">Transmembrane</keyword>
<accession>A0A6G1JUA5</accession>
<proteinExistence type="predicted"/>
<reference evidence="2" key="1">
    <citation type="journal article" date="2020" name="Stud. Mycol.">
        <title>101 Dothideomycetes genomes: a test case for predicting lifestyles and emergence of pathogens.</title>
        <authorList>
            <person name="Haridas S."/>
            <person name="Albert R."/>
            <person name="Binder M."/>
            <person name="Bloem J."/>
            <person name="Labutti K."/>
            <person name="Salamov A."/>
            <person name="Andreopoulos B."/>
            <person name="Baker S."/>
            <person name="Barry K."/>
            <person name="Bills G."/>
            <person name="Bluhm B."/>
            <person name="Cannon C."/>
            <person name="Castanera R."/>
            <person name="Culley D."/>
            <person name="Daum C."/>
            <person name="Ezra D."/>
            <person name="Gonzalez J."/>
            <person name="Henrissat B."/>
            <person name="Kuo A."/>
            <person name="Liang C."/>
            <person name="Lipzen A."/>
            <person name="Lutzoni F."/>
            <person name="Magnuson J."/>
            <person name="Mondo S."/>
            <person name="Nolan M."/>
            <person name="Ohm R."/>
            <person name="Pangilinan J."/>
            <person name="Park H.-J."/>
            <person name="Ramirez L."/>
            <person name="Alfaro M."/>
            <person name="Sun H."/>
            <person name="Tritt A."/>
            <person name="Yoshinaga Y."/>
            <person name="Zwiers L.-H."/>
            <person name="Turgeon B."/>
            <person name="Goodwin S."/>
            <person name="Spatafora J."/>
            <person name="Crous P."/>
            <person name="Grigoriev I."/>
        </authorList>
    </citation>
    <scope>NUCLEOTIDE SEQUENCE</scope>
    <source>
        <strain evidence="2">CBS 279.74</strain>
    </source>
</reference>
<keyword evidence="1" id="KW-1133">Transmembrane helix</keyword>
<keyword evidence="3" id="KW-1185">Reference proteome</keyword>
<protein>
    <submittedName>
        <fullName evidence="2">Uncharacterized protein</fullName>
    </submittedName>
</protein>
<evidence type="ECO:0000313" key="3">
    <source>
        <dbReference type="Proteomes" id="UP000799428"/>
    </source>
</evidence>
<dbReference type="Proteomes" id="UP000799428">
    <property type="component" value="Unassembled WGS sequence"/>
</dbReference>
<dbReference type="AlphaFoldDB" id="A0A6G1JUA5"/>
<sequence>MRIECGGWIDKNRMTVAITVTLADLIKSSLSAGFRLVHGYLLGRVIVPAFAPAIPIVYSSWLRPYRASILPWGASEWA</sequence>
<gene>
    <name evidence="2" type="ORF">K504DRAFT_158440</name>
</gene>
<feature type="transmembrane region" description="Helical" evidence="1">
    <location>
        <begin position="37"/>
        <end position="58"/>
    </location>
</feature>